<reference evidence="2" key="1">
    <citation type="submission" date="2023-07" db="EMBL/GenBank/DDBJ databases">
        <title>draft genome sequence of fig (Ficus carica).</title>
        <authorList>
            <person name="Takahashi T."/>
            <person name="Nishimura K."/>
        </authorList>
    </citation>
    <scope>NUCLEOTIDE SEQUENCE</scope>
</reference>
<evidence type="ECO:0000313" key="2">
    <source>
        <dbReference type="EMBL" id="GMN53608.1"/>
    </source>
</evidence>
<accession>A0AA88ATX3</accession>
<dbReference type="AlphaFoldDB" id="A0AA88ATX3"/>
<feature type="region of interest" description="Disordered" evidence="1">
    <location>
        <begin position="130"/>
        <end position="150"/>
    </location>
</feature>
<evidence type="ECO:0000313" key="3">
    <source>
        <dbReference type="Proteomes" id="UP001187192"/>
    </source>
</evidence>
<keyword evidence="3" id="KW-1185">Reference proteome</keyword>
<name>A0AA88ATX3_FICCA</name>
<gene>
    <name evidence="2" type="ORF">TIFTF001_022746</name>
</gene>
<feature type="region of interest" description="Disordered" evidence="1">
    <location>
        <begin position="23"/>
        <end position="42"/>
    </location>
</feature>
<sequence length="173" mass="19540">MDGWRVVEGEKWRESHPPLFGWREDKRERRGGGRLHPPVPTNLHHSTTERMQALSPIKLENTIPKLIVHPTIITKPLRGKKIIASGLLPILWLAKKFSGHPTHITAPPFHIVRAPYAPTSSRLQIIPAPSVLRRRPREPPRPPPARDFRSATKQIADRLSALPYSDAVHATPP</sequence>
<organism evidence="2 3">
    <name type="scientific">Ficus carica</name>
    <name type="common">Common fig</name>
    <dbReference type="NCBI Taxonomy" id="3494"/>
    <lineage>
        <taxon>Eukaryota</taxon>
        <taxon>Viridiplantae</taxon>
        <taxon>Streptophyta</taxon>
        <taxon>Embryophyta</taxon>
        <taxon>Tracheophyta</taxon>
        <taxon>Spermatophyta</taxon>
        <taxon>Magnoliopsida</taxon>
        <taxon>eudicotyledons</taxon>
        <taxon>Gunneridae</taxon>
        <taxon>Pentapetalae</taxon>
        <taxon>rosids</taxon>
        <taxon>fabids</taxon>
        <taxon>Rosales</taxon>
        <taxon>Moraceae</taxon>
        <taxon>Ficeae</taxon>
        <taxon>Ficus</taxon>
    </lineage>
</organism>
<dbReference type="EMBL" id="BTGU01000047">
    <property type="protein sequence ID" value="GMN53608.1"/>
    <property type="molecule type" value="Genomic_DNA"/>
</dbReference>
<evidence type="ECO:0000256" key="1">
    <source>
        <dbReference type="SAM" id="MobiDB-lite"/>
    </source>
</evidence>
<feature type="compositionally biased region" description="Basic and acidic residues" evidence="1">
    <location>
        <begin position="137"/>
        <end position="150"/>
    </location>
</feature>
<comment type="caution">
    <text evidence="2">The sequence shown here is derived from an EMBL/GenBank/DDBJ whole genome shotgun (WGS) entry which is preliminary data.</text>
</comment>
<dbReference type="Proteomes" id="UP001187192">
    <property type="component" value="Unassembled WGS sequence"/>
</dbReference>
<proteinExistence type="predicted"/>
<protein>
    <submittedName>
        <fullName evidence="2">Uncharacterized protein</fullName>
    </submittedName>
</protein>